<name>G7WE12_DESOD</name>
<dbReference type="Pfam" id="PF00005">
    <property type="entry name" value="ABC_tran"/>
    <property type="match status" value="1"/>
</dbReference>
<evidence type="ECO:0000313" key="6">
    <source>
        <dbReference type="EMBL" id="AET69410.1"/>
    </source>
</evidence>
<dbReference type="EMBL" id="CP003108">
    <property type="protein sequence ID" value="AET69410.1"/>
    <property type="molecule type" value="Genomic_DNA"/>
</dbReference>
<dbReference type="GO" id="GO:0015833">
    <property type="term" value="P:peptide transport"/>
    <property type="evidence" value="ECO:0007669"/>
    <property type="project" value="InterPro"/>
</dbReference>
<dbReference type="OrthoDB" id="9779287at2"/>
<accession>G7WE12</accession>
<dbReference type="Gene3D" id="3.40.50.300">
    <property type="entry name" value="P-loop containing nucleotide triphosphate hydrolases"/>
    <property type="match status" value="1"/>
</dbReference>
<dbReference type="AlphaFoldDB" id="G7WE12"/>
<feature type="domain" description="ABC transporter" evidence="5">
    <location>
        <begin position="16"/>
        <end position="256"/>
    </location>
</feature>
<evidence type="ECO:0000256" key="3">
    <source>
        <dbReference type="ARBA" id="ARBA00022741"/>
    </source>
</evidence>
<gene>
    <name evidence="6" type="ordered locus">Desor_3966</name>
</gene>
<dbReference type="PATRIC" id="fig|768706.3.peg.4011"/>
<evidence type="ECO:0000256" key="4">
    <source>
        <dbReference type="ARBA" id="ARBA00022840"/>
    </source>
</evidence>
<reference evidence="7" key="1">
    <citation type="submission" date="2011-11" db="EMBL/GenBank/DDBJ databases">
        <title>Complete sequence of Desulfosporosinus orientis DSM 765.</title>
        <authorList>
            <person name="Lucas S."/>
            <person name="Han J."/>
            <person name="Lapidus A."/>
            <person name="Cheng J.-F."/>
            <person name="Goodwin L."/>
            <person name="Pitluck S."/>
            <person name="Peters L."/>
            <person name="Ovchinnikova G."/>
            <person name="Teshima H."/>
            <person name="Detter J.C."/>
            <person name="Han C."/>
            <person name="Tapia R."/>
            <person name="Land M."/>
            <person name="Hauser L."/>
            <person name="Kyrpides N."/>
            <person name="Ivanova N."/>
            <person name="Pagani I."/>
            <person name="Pester M."/>
            <person name="Spring S."/>
            <person name="Ollivier B."/>
            <person name="Rattei T."/>
            <person name="Klenk H.-P."/>
            <person name="Wagner M."/>
            <person name="Loy A."/>
            <person name="Woyke T."/>
        </authorList>
    </citation>
    <scope>NUCLEOTIDE SEQUENCE [LARGE SCALE GENOMIC DNA]</scope>
    <source>
        <strain evidence="7">ATCC 19365 / DSM 765 / NCIMB 8382 / VKM B-1628</strain>
    </source>
</reference>
<keyword evidence="3" id="KW-0547">Nucleotide-binding</keyword>
<keyword evidence="4 6" id="KW-0067">ATP-binding</keyword>
<dbReference type="InterPro" id="IPR027417">
    <property type="entry name" value="P-loop_NTPase"/>
</dbReference>
<proteinExistence type="inferred from homology"/>
<evidence type="ECO:0000256" key="1">
    <source>
        <dbReference type="ARBA" id="ARBA00005417"/>
    </source>
</evidence>
<dbReference type="GO" id="GO:0016887">
    <property type="term" value="F:ATP hydrolysis activity"/>
    <property type="evidence" value="ECO:0007669"/>
    <property type="project" value="InterPro"/>
</dbReference>
<protein>
    <submittedName>
        <fullName evidence="6">Oligopeptide/dipeptide ABC transporter, ATP-binding protein</fullName>
    </submittedName>
</protein>
<dbReference type="GO" id="GO:0055085">
    <property type="term" value="P:transmembrane transport"/>
    <property type="evidence" value="ECO:0007669"/>
    <property type="project" value="UniProtKB-ARBA"/>
</dbReference>
<dbReference type="NCBIfam" id="TIGR01727">
    <property type="entry name" value="oligo_HPY"/>
    <property type="match status" value="1"/>
</dbReference>
<dbReference type="FunFam" id="3.40.50.300:FF:000016">
    <property type="entry name" value="Oligopeptide ABC transporter ATP-binding component"/>
    <property type="match status" value="1"/>
</dbReference>
<evidence type="ECO:0000259" key="5">
    <source>
        <dbReference type="PROSITE" id="PS50893"/>
    </source>
</evidence>
<organism evidence="6 7">
    <name type="scientific">Desulfosporosinus orientis (strain ATCC 19365 / DSM 765 / NCIMB 8382 / VKM B-1628 / Singapore I)</name>
    <name type="common">Desulfotomaculum orientis</name>
    <dbReference type="NCBI Taxonomy" id="768706"/>
    <lineage>
        <taxon>Bacteria</taxon>
        <taxon>Bacillati</taxon>
        <taxon>Bacillota</taxon>
        <taxon>Clostridia</taxon>
        <taxon>Eubacteriales</taxon>
        <taxon>Desulfitobacteriaceae</taxon>
        <taxon>Desulfosporosinus</taxon>
    </lineage>
</organism>
<dbReference type="SUPFAM" id="SSF52540">
    <property type="entry name" value="P-loop containing nucleoside triphosphate hydrolases"/>
    <property type="match status" value="1"/>
</dbReference>
<comment type="similarity">
    <text evidence="1">Belongs to the ABC transporter superfamily.</text>
</comment>
<dbReference type="Pfam" id="PF08352">
    <property type="entry name" value="oligo_HPY"/>
    <property type="match status" value="1"/>
</dbReference>
<dbReference type="InterPro" id="IPR050319">
    <property type="entry name" value="ABC_transp_ATP-bind"/>
</dbReference>
<dbReference type="RefSeq" id="WP_014186217.1">
    <property type="nucleotide sequence ID" value="NC_016584.1"/>
</dbReference>
<dbReference type="GO" id="GO:0005524">
    <property type="term" value="F:ATP binding"/>
    <property type="evidence" value="ECO:0007669"/>
    <property type="project" value="UniProtKB-KW"/>
</dbReference>
<sequence length="324" mass="36519">METSVLAEVKHLKMYFQTEGSFSFRKKYIKAVDDVSFKLFEGETFGLVGESGCGKSTLGRTLLGLYQPNEGKVIFEGEDIFSLKSKRMKELRKKMQLIFQDPSASLNPRKTIADILNEPFHIHNVGSKEERQKKIKELLERVGLSAYYLSRYPHEMSGGQKQRVGIARALALNPKLIVCDEAVSALDVSIQAQVINLLEDLQQEYGFTYLFISHNLSVVHHICNRVGVMYLGKLVEIGNHEDIYYKTLHPYAKALISAIPHTDPDMQRERILLTGDVPSPADPPMGCRFHTRCPQAIGLCSQAEPALKEVYSGHLVACHRAYHP</sequence>
<dbReference type="CDD" id="cd03257">
    <property type="entry name" value="ABC_NikE_OppD_transporters"/>
    <property type="match status" value="1"/>
</dbReference>
<dbReference type="NCBIfam" id="NF008453">
    <property type="entry name" value="PRK11308.1"/>
    <property type="match status" value="1"/>
</dbReference>
<dbReference type="HOGENOM" id="CLU_000604_1_23_9"/>
<dbReference type="PANTHER" id="PTHR43776">
    <property type="entry name" value="TRANSPORT ATP-BINDING PROTEIN"/>
    <property type="match status" value="1"/>
</dbReference>
<keyword evidence="7" id="KW-1185">Reference proteome</keyword>
<evidence type="ECO:0000313" key="7">
    <source>
        <dbReference type="Proteomes" id="UP000006346"/>
    </source>
</evidence>
<dbReference type="InterPro" id="IPR017871">
    <property type="entry name" value="ABC_transporter-like_CS"/>
</dbReference>
<dbReference type="KEGG" id="dor:Desor_3966"/>
<dbReference type="Proteomes" id="UP000006346">
    <property type="component" value="Chromosome"/>
</dbReference>
<keyword evidence="2" id="KW-0813">Transport</keyword>
<dbReference type="SMART" id="SM00382">
    <property type="entry name" value="AAA"/>
    <property type="match status" value="1"/>
</dbReference>
<dbReference type="PROSITE" id="PS00211">
    <property type="entry name" value="ABC_TRANSPORTER_1"/>
    <property type="match status" value="1"/>
</dbReference>
<evidence type="ECO:0000256" key="2">
    <source>
        <dbReference type="ARBA" id="ARBA00022448"/>
    </source>
</evidence>
<dbReference type="STRING" id="768706.Desor_3966"/>
<dbReference type="InterPro" id="IPR003593">
    <property type="entry name" value="AAA+_ATPase"/>
</dbReference>
<dbReference type="PROSITE" id="PS50893">
    <property type="entry name" value="ABC_TRANSPORTER_2"/>
    <property type="match status" value="1"/>
</dbReference>
<dbReference type="InterPro" id="IPR003439">
    <property type="entry name" value="ABC_transporter-like_ATP-bd"/>
</dbReference>
<dbReference type="PANTHER" id="PTHR43776:SF8">
    <property type="entry name" value="ABC TRANSPORTER, ATP-BINDING PROTEIN"/>
    <property type="match status" value="1"/>
</dbReference>
<dbReference type="eggNOG" id="COG4608">
    <property type="taxonomic scope" value="Bacteria"/>
</dbReference>
<reference evidence="6 7" key="2">
    <citation type="journal article" date="2012" name="J. Bacteriol.">
        <title>Complete genome sequences of Desulfosporosinus orientis DSM765T, Desulfosporosinus youngiae DSM17734T, Desulfosporosinus meridiei DSM13257T, and Desulfosporosinus acidiphilus DSM22704T.</title>
        <authorList>
            <person name="Pester M."/>
            <person name="Brambilla E."/>
            <person name="Alazard D."/>
            <person name="Rattei T."/>
            <person name="Weinmaier T."/>
            <person name="Han J."/>
            <person name="Lucas S."/>
            <person name="Lapidus A."/>
            <person name="Cheng J.F."/>
            <person name="Goodwin L."/>
            <person name="Pitluck S."/>
            <person name="Peters L."/>
            <person name="Ovchinnikova G."/>
            <person name="Teshima H."/>
            <person name="Detter J.C."/>
            <person name="Han C.S."/>
            <person name="Tapia R."/>
            <person name="Land M.L."/>
            <person name="Hauser L."/>
            <person name="Kyrpides N.C."/>
            <person name="Ivanova N.N."/>
            <person name="Pagani I."/>
            <person name="Huntmann M."/>
            <person name="Wei C.L."/>
            <person name="Davenport K.W."/>
            <person name="Daligault H."/>
            <person name="Chain P.S."/>
            <person name="Chen A."/>
            <person name="Mavromatis K."/>
            <person name="Markowitz V."/>
            <person name="Szeto E."/>
            <person name="Mikhailova N."/>
            <person name="Pati A."/>
            <person name="Wagner M."/>
            <person name="Woyke T."/>
            <person name="Ollivier B."/>
            <person name="Klenk H.P."/>
            <person name="Spring S."/>
            <person name="Loy A."/>
        </authorList>
    </citation>
    <scope>NUCLEOTIDE SEQUENCE [LARGE SCALE GENOMIC DNA]</scope>
    <source>
        <strain evidence="7">ATCC 19365 / DSM 765 / NCIMB 8382 / VKM B-1628</strain>
    </source>
</reference>
<dbReference type="InterPro" id="IPR013563">
    <property type="entry name" value="Oligopep_ABC_C"/>
</dbReference>